<dbReference type="GO" id="GO:0005739">
    <property type="term" value="C:mitochondrion"/>
    <property type="evidence" value="ECO:0007669"/>
    <property type="project" value="TreeGrafter"/>
</dbReference>
<dbReference type="GO" id="GO:0006646">
    <property type="term" value="P:phosphatidylethanolamine biosynthetic process"/>
    <property type="evidence" value="ECO:0007669"/>
    <property type="project" value="TreeGrafter"/>
</dbReference>
<evidence type="ECO:0000259" key="3">
    <source>
        <dbReference type="Pfam" id="PF12588"/>
    </source>
</evidence>
<reference evidence="5" key="1">
    <citation type="journal article" date="2014" name="Proc. Natl. Acad. Sci. U.S.A.">
        <title>Extensive sampling of basidiomycete genomes demonstrates inadequacy of the white-rot/brown-rot paradigm for wood decay fungi.</title>
        <authorList>
            <person name="Riley R."/>
            <person name="Salamov A.A."/>
            <person name="Brown D.W."/>
            <person name="Nagy L.G."/>
            <person name="Floudas D."/>
            <person name="Held B.W."/>
            <person name="Levasseur A."/>
            <person name="Lombard V."/>
            <person name="Morin E."/>
            <person name="Otillar R."/>
            <person name="Lindquist E.A."/>
            <person name="Sun H."/>
            <person name="LaButti K.M."/>
            <person name="Schmutz J."/>
            <person name="Jabbour D."/>
            <person name="Luo H."/>
            <person name="Baker S.E."/>
            <person name="Pisabarro A.G."/>
            <person name="Walton J.D."/>
            <person name="Blanchette R.A."/>
            <person name="Henrissat B."/>
            <person name="Martin F."/>
            <person name="Cullen D."/>
            <person name="Hibbett D.S."/>
            <person name="Grigoriev I.V."/>
        </authorList>
    </citation>
    <scope>NUCLEOTIDE SEQUENCE [LARGE SCALE GENOMIC DNA]</scope>
    <source>
        <strain evidence="5">MUCL 33604</strain>
    </source>
</reference>
<evidence type="ECO:0000313" key="5">
    <source>
        <dbReference type="Proteomes" id="UP000027265"/>
    </source>
</evidence>
<feature type="domain" description="L-tryptophan decarboxylase PsiD-like" evidence="3">
    <location>
        <begin position="50"/>
        <end position="170"/>
    </location>
</feature>
<dbReference type="Pfam" id="PF02666">
    <property type="entry name" value="PS_Dcarbxylase"/>
    <property type="match status" value="1"/>
</dbReference>
<keyword evidence="2" id="KW-0456">Lyase</keyword>
<keyword evidence="5" id="KW-1185">Reference proteome</keyword>
<dbReference type="GO" id="GO:0004609">
    <property type="term" value="F:phosphatidylserine decarboxylase activity"/>
    <property type="evidence" value="ECO:0007669"/>
    <property type="project" value="InterPro"/>
</dbReference>
<dbReference type="AlphaFoldDB" id="A0A067Q7Y2"/>
<dbReference type="InParanoid" id="A0A067Q7Y2"/>
<dbReference type="HOGENOM" id="CLU_033450_1_0_1"/>
<proteinExistence type="predicted"/>
<organism evidence="4 5">
    <name type="scientific">Jaapia argillacea MUCL 33604</name>
    <dbReference type="NCBI Taxonomy" id="933084"/>
    <lineage>
        <taxon>Eukaryota</taxon>
        <taxon>Fungi</taxon>
        <taxon>Dikarya</taxon>
        <taxon>Basidiomycota</taxon>
        <taxon>Agaricomycotina</taxon>
        <taxon>Agaricomycetes</taxon>
        <taxon>Agaricomycetidae</taxon>
        <taxon>Jaapiales</taxon>
        <taxon>Jaapiaceae</taxon>
        <taxon>Jaapia</taxon>
    </lineage>
</organism>
<dbReference type="PANTHER" id="PTHR10067:SF9">
    <property type="entry name" value="PHOSPHATIDYLSERINE DECARBOXYLASE FAMILY PROTEIN (AFU_ORTHOLOGUE AFUA_7G01730)"/>
    <property type="match status" value="1"/>
</dbReference>
<dbReference type="EMBL" id="KL197717">
    <property type="protein sequence ID" value="KDQ58706.1"/>
    <property type="molecule type" value="Genomic_DNA"/>
</dbReference>
<dbReference type="InterPro" id="IPR003817">
    <property type="entry name" value="PS_Dcarbxylase"/>
</dbReference>
<accession>A0A067Q7Y2</accession>
<sequence>MSRSSTTLTEHFRKGGWLPASQKVLEAWLKGMVEEVRPRKGTRSETVLLPAVQDFKDFITNDGTMYMGFRQMFEGAKPPYVTDYETLVLLLNKIVQEAPAYGDIGPPVYMIINQAMNTQGGFTTFLSTKLNEHFKKMFDVWADFLSSPASRHVLNDKPRGWLTPEAIKAMEEHFEPGLGFADIFVCDPKAPHYGFTSWDHFFNRSFRPNIRTLEFPDNPNIINGACESKLYNVARDVNEFDQFWIKGEPYSLSHMLNHDSEYAEQFVGGTVFQGFLEVTGYHRWHSPATGTIKKIVEVPGTYFAQSPALLGEQDNPYLRSLAFITAITTRAIIFIESDNPLIGLMCFIAIGMTEISTCEVTVKAGQRINRGDQLGMFHFGGSSHVLLFRPETRIQFFDGYSAEGDHVKVRAAIAGVE</sequence>
<dbReference type="STRING" id="933084.A0A067Q7Y2"/>
<dbReference type="PANTHER" id="PTHR10067">
    <property type="entry name" value="PHOSPHATIDYLSERINE DECARBOXYLASE"/>
    <property type="match status" value="1"/>
</dbReference>
<keyword evidence="1" id="KW-0210">Decarboxylase</keyword>
<dbReference type="Pfam" id="PF12588">
    <property type="entry name" value="PSDC"/>
    <property type="match status" value="1"/>
</dbReference>
<evidence type="ECO:0000313" key="4">
    <source>
        <dbReference type="EMBL" id="KDQ58706.1"/>
    </source>
</evidence>
<dbReference type="OrthoDB" id="5973539at2759"/>
<name>A0A067Q7Y2_9AGAM</name>
<gene>
    <name evidence="4" type="ORF">JAAARDRAFT_128449</name>
</gene>
<dbReference type="InterPro" id="IPR022237">
    <property type="entry name" value="PsiD-like"/>
</dbReference>
<evidence type="ECO:0000256" key="2">
    <source>
        <dbReference type="ARBA" id="ARBA00023239"/>
    </source>
</evidence>
<protein>
    <recommendedName>
        <fullName evidence="3">L-tryptophan decarboxylase PsiD-like domain-containing protein</fullName>
    </recommendedName>
</protein>
<evidence type="ECO:0000256" key="1">
    <source>
        <dbReference type="ARBA" id="ARBA00022793"/>
    </source>
</evidence>
<dbReference type="Proteomes" id="UP000027265">
    <property type="component" value="Unassembled WGS sequence"/>
</dbReference>